<accession>A0AAN6Y106</accession>
<gene>
    <name evidence="1" type="ORF">QBC37DRAFT_36803</name>
</gene>
<keyword evidence="2" id="KW-1185">Reference proteome</keyword>
<sequence>MINTRHVPYSVGQSVRPIQSFEQNETIQLVGGGVSPVWPSQVSLQQDQMVNNPDEEAKSPSPSPTMLRQLLADVVQNILSPHGTYHVKLGLGRDTRNSETRQSGLCSLVCDLYTPRPVPCHNIRTSQQQKPNLPHQNIKKSSANAGKHVKRFANNTKSQISYFASSSRPVAWYGHLNGTASSGIAPAYRTGHLVPPTYTYFPWRVGSPTILFLRAG</sequence>
<organism evidence="1 2">
    <name type="scientific">Rhypophila decipiens</name>
    <dbReference type="NCBI Taxonomy" id="261697"/>
    <lineage>
        <taxon>Eukaryota</taxon>
        <taxon>Fungi</taxon>
        <taxon>Dikarya</taxon>
        <taxon>Ascomycota</taxon>
        <taxon>Pezizomycotina</taxon>
        <taxon>Sordariomycetes</taxon>
        <taxon>Sordariomycetidae</taxon>
        <taxon>Sordariales</taxon>
        <taxon>Naviculisporaceae</taxon>
        <taxon>Rhypophila</taxon>
    </lineage>
</organism>
<dbReference type="Proteomes" id="UP001301769">
    <property type="component" value="Unassembled WGS sequence"/>
</dbReference>
<reference evidence="1" key="1">
    <citation type="journal article" date="2023" name="Mol. Phylogenet. Evol.">
        <title>Genome-scale phylogeny and comparative genomics of the fungal order Sordariales.</title>
        <authorList>
            <person name="Hensen N."/>
            <person name="Bonometti L."/>
            <person name="Westerberg I."/>
            <person name="Brannstrom I.O."/>
            <person name="Guillou S."/>
            <person name="Cros-Aarteil S."/>
            <person name="Calhoun S."/>
            <person name="Haridas S."/>
            <person name="Kuo A."/>
            <person name="Mondo S."/>
            <person name="Pangilinan J."/>
            <person name="Riley R."/>
            <person name="LaButti K."/>
            <person name="Andreopoulos B."/>
            <person name="Lipzen A."/>
            <person name="Chen C."/>
            <person name="Yan M."/>
            <person name="Daum C."/>
            <person name="Ng V."/>
            <person name="Clum A."/>
            <person name="Steindorff A."/>
            <person name="Ohm R.A."/>
            <person name="Martin F."/>
            <person name="Silar P."/>
            <person name="Natvig D.O."/>
            <person name="Lalanne C."/>
            <person name="Gautier V."/>
            <person name="Ament-Velasquez S.L."/>
            <person name="Kruys A."/>
            <person name="Hutchinson M.I."/>
            <person name="Powell A.J."/>
            <person name="Barry K."/>
            <person name="Miller A.N."/>
            <person name="Grigoriev I.V."/>
            <person name="Debuchy R."/>
            <person name="Gladieux P."/>
            <person name="Hiltunen Thoren M."/>
            <person name="Johannesson H."/>
        </authorList>
    </citation>
    <scope>NUCLEOTIDE SEQUENCE</scope>
    <source>
        <strain evidence="1">PSN293</strain>
    </source>
</reference>
<protein>
    <submittedName>
        <fullName evidence="1">Uncharacterized protein</fullName>
    </submittedName>
</protein>
<evidence type="ECO:0000313" key="1">
    <source>
        <dbReference type="EMBL" id="KAK4210238.1"/>
    </source>
</evidence>
<dbReference type="EMBL" id="MU858180">
    <property type="protein sequence ID" value="KAK4210238.1"/>
    <property type="molecule type" value="Genomic_DNA"/>
</dbReference>
<proteinExistence type="predicted"/>
<comment type="caution">
    <text evidence="1">The sequence shown here is derived from an EMBL/GenBank/DDBJ whole genome shotgun (WGS) entry which is preliminary data.</text>
</comment>
<name>A0AAN6Y106_9PEZI</name>
<reference evidence="1" key="2">
    <citation type="submission" date="2023-05" db="EMBL/GenBank/DDBJ databases">
        <authorList>
            <consortium name="Lawrence Berkeley National Laboratory"/>
            <person name="Steindorff A."/>
            <person name="Hensen N."/>
            <person name="Bonometti L."/>
            <person name="Westerberg I."/>
            <person name="Brannstrom I.O."/>
            <person name="Guillou S."/>
            <person name="Cros-Aarteil S."/>
            <person name="Calhoun S."/>
            <person name="Haridas S."/>
            <person name="Kuo A."/>
            <person name="Mondo S."/>
            <person name="Pangilinan J."/>
            <person name="Riley R."/>
            <person name="Labutti K."/>
            <person name="Andreopoulos B."/>
            <person name="Lipzen A."/>
            <person name="Chen C."/>
            <person name="Yanf M."/>
            <person name="Daum C."/>
            <person name="Ng V."/>
            <person name="Clum A."/>
            <person name="Ohm R."/>
            <person name="Martin F."/>
            <person name="Silar P."/>
            <person name="Natvig D."/>
            <person name="Lalanne C."/>
            <person name="Gautier V."/>
            <person name="Ament-Velasquez S.L."/>
            <person name="Kruys A."/>
            <person name="Hutchinson M.I."/>
            <person name="Powell A.J."/>
            <person name="Barry K."/>
            <person name="Miller A.N."/>
            <person name="Grigoriev I.V."/>
            <person name="Debuchy R."/>
            <person name="Gladieux P."/>
            <person name="Thoren M.H."/>
            <person name="Johannesson H."/>
        </authorList>
    </citation>
    <scope>NUCLEOTIDE SEQUENCE</scope>
    <source>
        <strain evidence="1">PSN293</strain>
    </source>
</reference>
<evidence type="ECO:0000313" key="2">
    <source>
        <dbReference type="Proteomes" id="UP001301769"/>
    </source>
</evidence>
<dbReference type="AlphaFoldDB" id="A0AAN6Y106"/>